<reference evidence="2" key="1">
    <citation type="submission" date="2013-03" db="EMBL/GenBank/DDBJ databases">
        <title>The Genome Sequence of Anopheles christyi ACHKN1017.</title>
        <authorList>
            <consortium name="The Broad Institute Genomics Platform"/>
            <person name="Neafsey D.E."/>
            <person name="Besansky N."/>
            <person name="Walker B."/>
            <person name="Young S.K."/>
            <person name="Zeng Q."/>
            <person name="Gargeya S."/>
            <person name="Fitzgerald M."/>
            <person name="Haas B."/>
            <person name="Abouelleil A."/>
            <person name="Allen A.W."/>
            <person name="Alvarado L."/>
            <person name="Arachchi H.M."/>
            <person name="Berlin A.M."/>
            <person name="Chapman S.B."/>
            <person name="Gainer-Dewar J."/>
            <person name="Goldberg J."/>
            <person name="Griggs A."/>
            <person name="Gujja S."/>
            <person name="Hansen M."/>
            <person name="Howarth C."/>
            <person name="Imamovic A."/>
            <person name="Ireland A."/>
            <person name="Larimer J."/>
            <person name="McCowan C."/>
            <person name="Murphy C."/>
            <person name="Pearson M."/>
            <person name="Poon T.W."/>
            <person name="Priest M."/>
            <person name="Roberts A."/>
            <person name="Saif S."/>
            <person name="Shea T."/>
            <person name="Sisk P."/>
            <person name="Sykes S."/>
            <person name="Wortman J."/>
            <person name="Nusbaum C."/>
            <person name="Birren B."/>
        </authorList>
    </citation>
    <scope>NUCLEOTIDE SEQUENCE [LARGE SCALE GENOMIC DNA]</scope>
    <source>
        <strain evidence="2">ACHKN1017</strain>
    </source>
</reference>
<name>A0A182K2Z0_9DIPT</name>
<sequence>MKYGQPECIVHDLTKQISSLSTVSEGQFDDLGDFALTVQIYCATVEACEVNGYLYNDMLLHILCQKLPPSLSLRWAEFEMEEDCRALTLLENQTTFVGQQYECGLLWKYDHVHLAENKAMAIRRWKCLELRMQKDAVLANVMKEKMKEYRQTNCRPSITAYVNVNKPGKIRIVWDAAAKVHGISLNSALLKGPDQVSSLVSILKFREFKVGICGDVSPNSNSRR</sequence>
<reference evidence="1" key="2">
    <citation type="submission" date="2020-05" db="UniProtKB">
        <authorList>
            <consortium name="EnsemblMetazoa"/>
        </authorList>
    </citation>
    <scope>IDENTIFICATION</scope>
    <source>
        <strain evidence="1">ACHKN1017</strain>
    </source>
</reference>
<dbReference type="PANTHER" id="PTHR47331:SF5">
    <property type="entry name" value="RIBONUCLEASE H"/>
    <property type="match status" value="1"/>
</dbReference>
<organism evidence="1 2">
    <name type="scientific">Anopheles christyi</name>
    <dbReference type="NCBI Taxonomy" id="43041"/>
    <lineage>
        <taxon>Eukaryota</taxon>
        <taxon>Metazoa</taxon>
        <taxon>Ecdysozoa</taxon>
        <taxon>Arthropoda</taxon>
        <taxon>Hexapoda</taxon>
        <taxon>Insecta</taxon>
        <taxon>Pterygota</taxon>
        <taxon>Neoptera</taxon>
        <taxon>Endopterygota</taxon>
        <taxon>Diptera</taxon>
        <taxon>Nematocera</taxon>
        <taxon>Culicoidea</taxon>
        <taxon>Culicidae</taxon>
        <taxon>Anophelinae</taxon>
        <taxon>Anopheles</taxon>
    </lineage>
</organism>
<evidence type="ECO:0000313" key="1">
    <source>
        <dbReference type="EnsemblMetazoa" id="ACHR005124-PA"/>
    </source>
</evidence>
<protein>
    <submittedName>
        <fullName evidence="1">Uncharacterized protein</fullName>
    </submittedName>
</protein>
<proteinExistence type="predicted"/>
<dbReference type="STRING" id="43041.A0A182K2Z0"/>
<dbReference type="VEuPathDB" id="VectorBase:ACHR005124"/>
<dbReference type="EnsemblMetazoa" id="ACHR005124-RA">
    <property type="protein sequence ID" value="ACHR005124-PA"/>
    <property type="gene ID" value="ACHR005124"/>
</dbReference>
<dbReference type="PANTHER" id="PTHR47331">
    <property type="entry name" value="PHD-TYPE DOMAIN-CONTAINING PROTEIN"/>
    <property type="match status" value="1"/>
</dbReference>
<dbReference type="AlphaFoldDB" id="A0A182K2Z0"/>
<keyword evidence="2" id="KW-1185">Reference proteome</keyword>
<dbReference type="Proteomes" id="UP000075881">
    <property type="component" value="Unassembled WGS sequence"/>
</dbReference>
<accession>A0A182K2Z0</accession>
<evidence type="ECO:0000313" key="2">
    <source>
        <dbReference type="Proteomes" id="UP000075881"/>
    </source>
</evidence>